<dbReference type="InterPro" id="IPR010095">
    <property type="entry name" value="Cas12f1-like_TNB"/>
</dbReference>
<dbReference type="AlphaFoldDB" id="A0A1K0IE02"/>
<keyword evidence="1" id="KW-0238">DNA-binding</keyword>
<evidence type="ECO:0000313" key="3">
    <source>
        <dbReference type="EMBL" id="SCU75404.1"/>
    </source>
</evidence>
<dbReference type="Pfam" id="PF07282">
    <property type="entry name" value="Cas12f1-like_TNB"/>
    <property type="match status" value="1"/>
</dbReference>
<protein>
    <submittedName>
        <fullName evidence="3">Transposase</fullName>
    </submittedName>
</protein>
<name>A0A1K0IE02_CUPNE</name>
<evidence type="ECO:0000259" key="2">
    <source>
        <dbReference type="Pfam" id="PF07282"/>
    </source>
</evidence>
<proteinExistence type="predicted"/>
<reference evidence="3" key="1">
    <citation type="submission" date="2016-09" db="EMBL/GenBank/DDBJ databases">
        <authorList>
            <person name="Capua I."/>
            <person name="De Benedictis P."/>
            <person name="Joannis T."/>
            <person name="Lombin L.H."/>
            <person name="Cattoli G."/>
        </authorList>
    </citation>
    <scope>NUCLEOTIDE SEQUENCE</scope>
    <source>
        <strain evidence="3">B9</strain>
    </source>
</reference>
<sequence>MMSRSEAGTTEAPGSNVRAKSGLNKAILDQGWFEFRRQLAYKLAWNGGYLIAVPPQNTSRTCPCCGHVSADNRRTQECFACVECGFEANADVVGAINVLRAGHARLACADTSPEVGASGQEPTEATIQFSV</sequence>
<gene>
    <name evidence="3" type="ORF">CNECB9_2360001</name>
</gene>
<accession>A0A1K0IE02</accession>
<feature type="domain" description="Cas12f1-like TNB" evidence="2">
    <location>
        <begin position="32"/>
        <end position="98"/>
    </location>
</feature>
<dbReference type="EMBL" id="FMSH01000153">
    <property type="protein sequence ID" value="SCU75404.1"/>
    <property type="molecule type" value="Genomic_DNA"/>
</dbReference>
<evidence type="ECO:0000256" key="1">
    <source>
        <dbReference type="ARBA" id="ARBA00023125"/>
    </source>
</evidence>
<dbReference type="GO" id="GO:0003677">
    <property type="term" value="F:DNA binding"/>
    <property type="evidence" value="ECO:0007669"/>
    <property type="project" value="UniProtKB-KW"/>
</dbReference>
<organism evidence="3">
    <name type="scientific">Cupriavidus necator</name>
    <name type="common">Alcaligenes eutrophus</name>
    <name type="synonym">Ralstonia eutropha</name>
    <dbReference type="NCBI Taxonomy" id="106590"/>
    <lineage>
        <taxon>Bacteria</taxon>
        <taxon>Pseudomonadati</taxon>
        <taxon>Pseudomonadota</taxon>
        <taxon>Betaproteobacteria</taxon>
        <taxon>Burkholderiales</taxon>
        <taxon>Burkholderiaceae</taxon>
        <taxon>Cupriavidus</taxon>
    </lineage>
</organism>